<evidence type="ECO:0000313" key="5">
    <source>
        <dbReference type="Proteomes" id="UP000233766"/>
    </source>
</evidence>
<dbReference type="Gene3D" id="1.10.357.10">
    <property type="entry name" value="Tetracycline Repressor, domain 2"/>
    <property type="match status" value="1"/>
</dbReference>
<dbReference type="PROSITE" id="PS50977">
    <property type="entry name" value="HTH_TETR_2"/>
    <property type="match status" value="1"/>
</dbReference>
<gene>
    <name evidence="4" type="ORF">ATK86_7294</name>
</gene>
<dbReference type="AlphaFoldDB" id="A0A2N3V5H3"/>
<evidence type="ECO:0000256" key="2">
    <source>
        <dbReference type="PROSITE-ProRule" id="PRU00335"/>
    </source>
</evidence>
<proteinExistence type="predicted"/>
<keyword evidence="5" id="KW-1185">Reference proteome</keyword>
<sequence>MARAEVVRSYRGISAANRRDERRDKLLIAARQIWGEAGASEVTVRRVCAASGLTPRYFYEHFVTRDALVLAVAEQVNQELFTTLVDASQAEPGTLERKLLRALTTYLDTIAADPSIHRILTSDTHSVAGLEELRSRAVGIVTDLVMQYSAEFLDTPTNPQLRRQEALFVVGGINQLVATWLDDPAQPTTEVAALCTELALAVVNRVP</sequence>
<dbReference type="InterPro" id="IPR009057">
    <property type="entry name" value="Homeodomain-like_sf"/>
</dbReference>
<comment type="caution">
    <text evidence="4">The sequence shown here is derived from an EMBL/GenBank/DDBJ whole genome shotgun (WGS) entry which is preliminary data.</text>
</comment>
<dbReference type="PANTHER" id="PTHR43479:SF11">
    <property type="entry name" value="ACREF_ENVCD OPERON REPRESSOR-RELATED"/>
    <property type="match status" value="1"/>
</dbReference>
<evidence type="ECO:0000259" key="3">
    <source>
        <dbReference type="PROSITE" id="PS50977"/>
    </source>
</evidence>
<dbReference type="InterPro" id="IPR050624">
    <property type="entry name" value="HTH-type_Tx_Regulator"/>
</dbReference>
<feature type="DNA-binding region" description="H-T-H motif" evidence="2">
    <location>
        <begin position="43"/>
        <end position="62"/>
    </location>
</feature>
<dbReference type="GO" id="GO:0003677">
    <property type="term" value="F:DNA binding"/>
    <property type="evidence" value="ECO:0007669"/>
    <property type="project" value="UniProtKB-UniRule"/>
</dbReference>
<dbReference type="EMBL" id="PJMW01000003">
    <property type="protein sequence ID" value="PKV76887.1"/>
    <property type="molecule type" value="Genomic_DNA"/>
</dbReference>
<accession>A0A2N3V5H3</accession>
<organism evidence="4 5">
    <name type="scientific">Nocardia fluminea</name>
    <dbReference type="NCBI Taxonomy" id="134984"/>
    <lineage>
        <taxon>Bacteria</taxon>
        <taxon>Bacillati</taxon>
        <taxon>Actinomycetota</taxon>
        <taxon>Actinomycetes</taxon>
        <taxon>Mycobacteriales</taxon>
        <taxon>Nocardiaceae</taxon>
        <taxon>Nocardia</taxon>
    </lineage>
</organism>
<dbReference type="RefSeq" id="WP_101469032.1">
    <property type="nucleotide sequence ID" value="NZ_PJMW01000003.1"/>
</dbReference>
<dbReference type="InterPro" id="IPR001647">
    <property type="entry name" value="HTH_TetR"/>
</dbReference>
<protein>
    <submittedName>
        <fullName evidence="4">TetR family transcriptional regulator</fullName>
    </submittedName>
</protein>
<dbReference type="OrthoDB" id="9790413at2"/>
<feature type="domain" description="HTH tetR-type" evidence="3">
    <location>
        <begin position="20"/>
        <end position="80"/>
    </location>
</feature>
<reference evidence="4 5" key="1">
    <citation type="submission" date="2017-12" db="EMBL/GenBank/DDBJ databases">
        <title>Sequencing the genomes of 1000 Actinobacteria strains.</title>
        <authorList>
            <person name="Klenk H.-P."/>
        </authorList>
    </citation>
    <scope>NUCLEOTIDE SEQUENCE [LARGE SCALE GENOMIC DNA]</scope>
    <source>
        <strain evidence="4 5">DSM 44489</strain>
    </source>
</reference>
<name>A0A2N3V5H3_9NOCA</name>
<evidence type="ECO:0000256" key="1">
    <source>
        <dbReference type="ARBA" id="ARBA00023125"/>
    </source>
</evidence>
<dbReference type="SUPFAM" id="SSF46689">
    <property type="entry name" value="Homeodomain-like"/>
    <property type="match status" value="1"/>
</dbReference>
<keyword evidence="1 2" id="KW-0238">DNA-binding</keyword>
<dbReference type="Proteomes" id="UP000233766">
    <property type="component" value="Unassembled WGS sequence"/>
</dbReference>
<dbReference type="Pfam" id="PF00440">
    <property type="entry name" value="TetR_N"/>
    <property type="match status" value="1"/>
</dbReference>
<evidence type="ECO:0000313" key="4">
    <source>
        <dbReference type="EMBL" id="PKV76887.1"/>
    </source>
</evidence>
<dbReference type="PANTHER" id="PTHR43479">
    <property type="entry name" value="ACREF/ENVCD OPERON REPRESSOR-RELATED"/>
    <property type="match status" value="1"/>
</dbReference>